<organism evidence="2 3">
    <name type="scientific">Cyclobacterium qasimii</name>
    <dbReference type="NCBI Taxonomy" id="1350429"/>
    <lineage>
        <taxon>Bacteria</taxon>
        <taxon>Pseudomonadati</taxon>
        <taxon>Bacteroidota</taxon>
        <taxon>Cytophagia</taxon>
        <taxon>Cytophagales</taxon>
        <taxon>Cyclobacteriaceae</taxon>
        <taxon>Cyclobacterium</taxon>
    </lineage>
</organism>
<comment type="caution">
    <text evidence="2">The sequence shown here is derived from an EMBL/GenBank/DDBJ whole genome shotgun (WGS) entry which is preliminary data.</text>
</comment>
<gene>
    <name evidence="2" type="ORF">CQA01_10040</name>
</gene>
<reference evidence="2 3" key="1">
    <citation type="submission" date="2019-07" db="EMBL/GenBank/DDBJ databases">
        <title>Whole genome shotgun sequence of Cyclobacterium qasimii NBRC 106168.</title>
        <authorList>
            <person name="Hosoyama A."/>
            <person name="Uohara A."/>
            <person name="Ohji S."/>
            <person name="Ichikawa N."/>
        </authorList>
    </citation>
    <scope>NUCLEOTIDE SEQUENCE [LARGE SCALE GENOMIC DNA]</scope>
    <source>
        <strain evidence="2 3">NBRC 106168</strain>
    </source>
</reference>
<evidence type="ECO:0000313" key="2">
    <source>
        <dbReference type="EMBL" id="GEO20470.1"/>
    </source>
</evidence>
<sequence>MKNFLLTLLVFVVTTTVITAQVVSDSLAQIPADTTYWQSEFSAGLNFNQAGFSSNWKAGGVNSVAFGSIIAGKALYQKDRISWDNELELLFGIVRNEGEGTRKSNDRIFLDSKVGYQLNKNWSSYFSVNYLSQFAEGYKYNDDDTQSLISKFMAPGYLTSSLGFEFKPSKEFFLRIGPFSPRFTFMSDNQIINNVPSNYGVLPGDKVRIEWLAMQVFASLDKDLSENLNLKSRYTMFANYETLSMKNIDHRLDLTLTAKISNIINVTFTGISLYDIDQDAAIQYSQGLSLGILYKVGNKK</sequence>
<proteinExistence type="predicted"/>
<name>A0A512C8H8_9BACT</name>
<dbReference type="RefSeq" id="WP_020892405.1">
    <property type="nucleotide sequence ID" value="NZ_BJYV01000003.1"/>
</dbReference>
<dbReference type="InterPro" id="IPR021428">
    <property type="entry name" value="DUF3078"/>
</dbReference>
<dbReference type="EMBL" id="BJYV01000003">
    <property type="protein sequence ID" value="GEO20470.1"/>
    <property type="molecule type" value="Genomic_DNA"/>
</dbReference>
<feature type="signal peptide" evidence="1">
    <location>
        <begin position="1"/>
        <end position="20"/>
    </location>
</feature>
<evidence type="ECO:0008006" key="4">
    <source>
        <dbReference type="Google" id="ProtNLM"/>
    </source>
</evidence>
<keyword evidence="1" id="KW-0732">Signal</keyword>
<feature type="chain" id="PRO_5022076104" description="DUF3078 domain-containing protein" evidence="1">
    <location>
        <begin position="21"/>
        <end position="300"/>
    </location>
</feature>
<protein>
    <recommendedName>
        <fullName evidence="4">DUF3078 domain-containing protein</fullName>
    </recommendedName>
</protein>
<evidence type="ECO:0000256" key="1">
    <source>
        <dbReference type="SAM" id="SignalP"/>
    </source>
</evidence>
<dbReference type="AlphaFoldDB" id="A0A512C8H8"/>
<keyword evidence="3" id="KW-1185">Reference proteome</keyword>
<accession>A0A512C8H8</accession>
<evidence type="ECO:0000313" key="3">
    <source>
        <dbReference type="Proteomes" id="UP000321301"/>
    </source>
</evidence>
<dbReference type="Pfam" id="PF11276">
    <property type="entry name" value="DUF3078"/>
    <property type="match status" value="1"/>
</dbReference>
<dbReference type="Proteomes" id="UP000321301">
    <property type="component" value="Unassembled WGS sequence"/>
</dbReference>